<dbReference type="Proteomes" id="UP000015106">
    <property type="component" value="Chromosome 1"/>
</dbReference>
<reference evidence="3" key="3">
    <citation type="submission" date="2022-06" db="UniProtKB">
        <authorList>
            <consortium name="EnsemblPlants"/>
        </authorList>
    </citation>
    <scope>IDENTIFICATION</scope>
</reference>
<sequence length="80" mass="8378">DFQVPANKTEINNPPPSRRSPPHHRPSEMEMKKIAFAVLIAAASATAVMASEAAPATSDASEVAIAPAALVASLVAYFLY</sequence>
<dbReference type="AlphaFoldDB" id="A0A8R7P288"/>
<dbReference type="InterPro" id="IPR044702">
    <property type="entry name" value="AGP23/40"/>
</dbReference>
<dbReference type="PANTHER" id="PTHR34672:SF2">
    <property type="entry name" value="ARABINOGALACTAN PROTEIN 23"/>
    <property type="match status" value="1"/>
</dbReference>
<keyword evidence="2" id="KW-0812">Transmembrane</keyword>
<feature type="region of interest" description="Disordered" evidence="1">
    <location>
        <begin position="1"/>
        <end position="27"/>
    </location>
</feature>
<feature type="transmembrane region" description="Helical" evidence="2">
    <location>
        <begin position="63"/>
        <end position="79"/>
    </location>
</feature>
<proteinExistence type="predicted"/>
<dbReference type="EnsemblPlants" id="TuG1812G0100003133.01.T01">
    <property type="protein sequence ID" value="TuG1812G0100003133.01.T01.cds393442"/>
    <property type="gene ID" value="TuG1812G0100003133.01"/>
</dbReference>
<evidence type="ECO:0000256" key="1">
    <source>
        <dbReference type="SAM" id="MobiDB-lite"/>
    </source>
</evidence>
<organism evidence="3 4">
    <name type="scientific">Triticum urartu</name>
    <name type="common">Red wild einkorn</name>
    <name type="synonym">Crithodium urartu</name>
    <dbReference type="NCBI Taxonomy" id="4572"/>
    <lineage>
        <taxon>Eukaryota</taxon>
        <taxon>Viridiplantae</taxon>
        <taxon>Streptophyta</taxon>
        <taxon>Embryophyta</taxon>
        <taxon>Tracheophyta</taxon>
        <taxon>Spermatophyta</taxon>
        <taxon>Magnoliopsida</taxon>
        <taxon>Liliopsida</taxon>
        <taxon>Poales</taxon>
        <taxon>Poaceae</taxon>
        <taxon>BOP clade</taxon>
        <taxon>Pooideae</taxon>
        <taxon>Triticodae</taxon>
        <taxon>Triticeae</taxon>
        <taxon>Triticinae</taxon>
        <taxon>Triticum</taxon>
    </lineage>
</organism>
<keyword evidence="2" id="KW-1133">Transmembrane helix</keyword>
<evidence type="ECO:0000313" key="3">
    <source>
        <dbReference type="EnsemblPlants" id="TuG1812G0100003133.01.T01.cds393442"/>
    </source>
</evidence>
<feature type="transmembrane region" description="Helical" evidence="2">
    <location>
        <begin position="34"/>
        <end position="51"/>
    </location>
</feature>
<reference evidence="3" key="2">
    <citation type="submission" date="2018-03" db="EMBL/GenBank/DDBJ databases">
        <title>The Triticum urartu genome reveals the dynamic nature of wheat genome evolution.</title>
        <authorList>
            <person name="Ling H."/>
            <person name="Ma B."/>
            <person name="Shi X."/>
            <person name="Liu H."/>
            <person name="Dong L."/>
            <person name="Sun H."/>
            <person name="Cao Y."/>
            <person name="Gao Q."/>
            <person name="Zheng S."/>
            <person name="Li Y."/>
            <person name="Yu Y."/>
            <person name="Du H."/>
            <person name="Qi M."/>
            <person name="Li Y."/>
            <person name="Yu H."/>
            <person name="Cui Y."/>
            <person name="Wang N."/>
            <person name="Chen C."/>
            <person name="Wu H."/>
            <person name="Zhao Y."/>
            <person name="Zhang J."/>
            <person name="Li Y."/>
            <person name="Zhou W."/>
            <person name="Zhang B."/>
            <person name="Hu W."/>
            <person name="Eijk M."/>
            <person name="Tang J."/>
            <person name="Witsenboer H."/>
            <person name="Zhao S."/>
            <person name="Li Z."/>
            <person name="Zhang A."/>
            <person name="Wang D."/>
            <person name="Liang C."/>
        </authorList>
    </citation>
    <scope>NUCLEOTIDE SEQUENCE [LARGE SCALE GENOMIC DNA]</scope>
    <source>
        <strain evidence="3">cv. G1812</strain>
    </source>
</reference>
<dbReference type="Gramene" id="TuG1812G0100003133.01.T01">
    <property type="protein sequence ID" value="TuG1812G0100003133.01.T01.cds393442"/>
    <property type="gene ID" value="TuG1812G0100003133.01"/>
</dbReference>
<name>A0A8R7P288_TRIUA</name>
<evidence type="ECO:0000256" key="2">
    <source>
        <dbReference type="SAM" id="Phobius"/>
    </source>
</evidence>
<keyword evidence="2" id="KW-0472">Membrane</keyword>
<keyword evidence="4" id="KW-1185">Reference proteome</keyword>
<dbReference type="PANTHER" id="PTHR34672">
    <property type="entry name" value="POLLEN-SPECIFIC ARABINOGALACTA PROTEIN BAN102"/>
    <property type="match status" value="1"/>
</dbReference>
<protein>
    <submittedName>
        <fullName evidence="3">Uncharacterized protein</fullName>
    </submittedName>
</protein>
<reference evidence="4" key="1">
    <citation type="journal article" date="2013" name="Nature">
        <title>Draft genome of the wheat A-genome progenitor Triticum urartu.</title>
        <authorList>
            <person name="Ling H.Q."/>
            <person name="Zhao S."/>
            <person name="Liu D."/>
            <person name="Wang J."/>
            <person name="Sun H."/>
            <person name="Zhang C."/>
            <person name="Fan H."/>
            <person name="Li D."/>
            <person name="Dong L."/>
            <person name="Tao Y."/>
            <person name="Gao C."/>
            <person name="Wu H."/>
            <person name="Li Y."/>
            <person name="Cui Y."/>
            <person name="Guo X."/>
            <person name="Zheng S."/>
            <person name="Wang B."/>
            <person name="Yu K."/>
            <person name="Liang Q."/>
            <person name="Yang W."/>
            <person name="Lou X."/>
            <person name="Chen J."/>
            <person name="Feng M."/>
            <person name="Jian J."/>
            <person name="Zhang X."/>
            <person name="Luo G."/>
            <person name="Jiang Y."/>
            <person name="Liu J."/>
            <person name="Wang Z."/>
            <person name="Sha Y."/>
            <person name="Zhang B."/>
            <person name="Wu H."/>
            <person name="Tang D."/>
            <person name="Shen Q."/>
            <person name="Xue P."/>
            <person name="Zou S."/>
            <person name="Wang X."/>
            <person name="Liu X."/>
            <person name="Wang F."/>
            <person name="Yang Y."/>
            <person name="An X."/>
            <person name="Dong Z."/>
            <person name="Zhang K."/>
            <person name="Zhang X."/>
            <person name="Luo M.C."/>
            <person name="Dvorak J."/>
            <person name="Tong Y."/>
            <person name="Wang J."/>
            <person name="Yang H."/>
            <person name="Li Z."/>
            <person name="Wang D."/>
            <person name="Zhang A."/>
            <person name="Wang J."/>
        </authorList>
    </citation>
    <scope>NUCLEOTIDE SEQUENCE</scope>
    <source>
        <strain evidence="4">cv. G1812</strain>
    </source>
</reference>
<evidence type="ECO:0000313" key="4">
    <source>
        <dbReference type="Proteomes" id="UP000015106"/>
    </source>
</evidence>
<accession>A0A8R7P288</accession>